<proteinExistence type="predicted"/>
<dbReference type="SUPFAM" id="SSF53756">
    <property type="entry name" value="UDP-Glycosyltransferase/glycogen phosphorylase"/>
    <property type="match status" value="2"/>
</dbReference>
<gene>
    <name evidence="4" type="primary">wbpH</name>
    <name evidence="4" type="ORF">GCM10007216_15270</name>
</gene>
<keyword evidence="5" id="KW-1185">Reference proteome</keyword>
<organism evidence="4 5">
    <name type="scientific">Thalassobacillus devorans</name>
    <dbReference type="NCBI Taxonomy" id="279813"/>
    <lineage>
        <taxon>Bacteria</taxon>
        <taxon>Bacillati</taxon>
        <taxon>Bacillota</taxon>
        <taxon>Bacilli</taxon>
        <taxon>Bacillales</taxon>
        <taxon>Bacillaceae</taxon>
        <taxon>Thalassobacillus</taxon>
    </lineage>
</organism>
<protein>
    <submittedName>
        <fullName evidence="4">Glycosyltransferase WbpH</fullName>
    </submittedName>
</protein>
<accession>A0ABQ1NV13</accession>
<keyword evidence="2" id="KW-0808">Transferase</keyword>
<sequence>MTLIAQRDENGGLADKPIRHIPVKKCNSKLKRMLFGTWQVYRKAKKMDADVYHFHDPELLPIGWLLKKKDNVVIYDIHEDYMTSILQKDYMKPAVKKAVAAIYKSMEKLFTRKMELCLAEKYYKDIYPTGTCILNYPTVNEKFINHTRAGEAVDKVIYTGNVTEVRGALFHAKLPVIDKTLSVHFVGKCPKPLAKEMYEVAGDQKDQLVIEGIDRFIEKEVIEDRYLSRNWLAGIALFPPTEHYRRKELTKFFEYMNAGLPVICSDFPVWKDFVEKHECGIAVDPYNDEAIRNALDYLRTYPEEAKQMGENGKKAVMEELNWQTQEQKLISWYQRLSGEQPAKMEG</sequence>
<dbReference type="PANTHER" id="PTHR12526:SF629">
    <property type="entry name" value="TEICHURONIC ACID BIOSYNTHESIS GLYCOSYLTRANSFERASE TUAH-RELATED"/>
    <property type="match status" value="1"/>
</dbReference>
<reference evidence="5" key="1">
    <citation type="journal article" date="2019" name="Int. J. Syst. Evol. Microbiol.">
        <title>The Global Catalogue of Microorganisms (GCM) 10K type strain sequencing project: providing services to taxonomists for standard genome sequencing and annotation.</title>
        <authorList>
            <consortium name="The Broad Institute Genomics Platform"/>
            <consortium name="The Broad Institute Genome Sequencing Center for Infectious Disease"/>
            <person name="Wu L."/>
            <person name="Ma J."/>
        </authorList>
    </citation>
    <scope>NUCLEOTIDE SEQUENCE [LARGE SCALE GENOMIC DNA]</scope>
    <source>
        <strain evidence="5">CCM 7282</strain>
    </source>
</reference>
<keyword evidence="1" id="KW-0328">Glycosyltransferase</keyword>
<evidence type="ECO:0000256" key="2">
    <source>
        <dbReference type="ARBA" id="ARBA00022679"/>
    </source>
</evidence>
<name>A0ABQ1NV13_9BACI</name>
<dbReference type="Gene3D" id="3.40.50.2000">
    <property type="entry name" value="Glycogen Phosphorylase B"/>
    <property type="match status" value="2"/>
</dbReference>
<evidence type="ECO:0000259" key="3">
    <source>
        <dbReference type="Pfam" id="PF00534"/>
    </source>
</evidence>
<evidence type="ECO:0000313" key="4">
    <source>
        <dbReference type="EMBL" id="GGC85486.1"/>
    </source>
</evidence>
<dbReference type="EMBL" id="BMCJ01000002">
    <property type="protein sequence ID" value="GGC85486.1"/>
    <property type="molecule type" value="Genomic_DNA"/>
</dbReference>
<feature type="domain" description="Glycosyl transferase family 1" evidence="3">
    <location>
        <begin position="253"/>
        <end position="314"/>
    </location>
</feature>
<dbReference type="InterPro" id="IPR001296">
    <property type="entry name" value="Glyco_trans_1"/>
</dbReference>
<dbReference type="PANTHER" id="PTHR12526">
    <property type="entry name" value="GLYCOSYLTRANSFERASE"/>
    <property type="match status" value="1"/>
</dbReference>
<comment type="caution">
    <text evidence="4">The sequence shown here is derived from an EMBL/GenBank/DDBJ whole genome shotgun (WGS) entry which is preliminary data.</text>
</comment>
<evidence type="ECO:0000313" key="5">
    <source>
        <dbReference type="Proteomes" id="UP000619534"/>
    </source>
</evidence>
<dbReference type="Pfam" id="PF00534">
    <property type="entry name" value="Glycos_transf_1"/>
    <property type="match status" value="1"/>
</dbReference>
<dbReference type="Proteomes" id="UP000619534">
    <property type="component" value="Unassembled WGS sequence"/>
</dbReference>
<evidence type="ECO:0000256" key="1">
    <source>
        <dbReference type="ARBA" id="ARBA00022676"/>
    </source>
</evidence>